<name>A0A915CRD2_9BILA</name>
<proteinExistence type="predicted"/>
<accession>A0A915CRD2</accession>
<protein>
    <submittedName>
        <fullName evidence="2">Uncharacterized protein</fullName>
    </submittedName>
</protein>
<dbReference type="WBParaSite" id="jg11390">
    <property type="protein sequence ID" value="jg11390"/>
    <property type="gene ID" value="jg11390"/>
</dbReference>
<dbReference type="Proteomes" id="UP000887574">
    <property type="component" value="Unplaced"/>
</dbReference>
<evidence type="ECO:0000313" key="2">
    <source>
        <dbReference type="WBParaSite" id="jg11390"/>
    </source>
</evidence>
<reference evidence="2" key="1">
    <citation type="submission" date="2022-11" db="UniProtKB">
        <authorList>
            <consortium name="WormBaseParasite"/>
        </authorList>
    </citation>
    <scope>IDENTIFICATION</scope>
</reference>
<keyword evidence="1" id="KW-1185">Reference proteome</keyword>
<evidence type="ECO:0000313" key="1">
    <source>
        <dbReference type="Proteomes" id="UP000887574"/>
    </source>
</evidence>
<dbReference type="AlphaFoldDB" id="A0A915CRD2"/>
<organism evidence="1 2">
    <name type="scientific">Ditylenchus dipsaci</name>
    <dbReference type="NCBI Taxonomy" id="166011"/>
    <lineage>
        <taxon>Eukaryota</taxon>
        <taxon>Metazoa</taxon>
        <taxon>Ecdysozoa</taxon>
        <taxon>Nematoda</taxon>
        <taxon>Chromadorea</taxon>
        <taxon>Rhabditida</taxon>
        <taxon>Tylenchina</taxon>
        <taxon>Tylenchomorpha</taxon>
        <taxon>Sphaerularioidea</taxon>
        <taxon>Anguinidae</taxon>
        <taxon>Anguininae</taxon>
        <taxon>Ditylenchus</taxon>
    </lineage>
</organism>
<sequence>MQSWDELQQNIESCPPPIQLVHIEQFKFDKNFVDYFCAINTSYFTEVRMKLRQVDFTSHPQAFHEFFGSNMMPHSIIFEDIEGVPDFPAAINQLPALSEASFLEILVGNGLHDNIQISQQQIISFLHNNHPYNGIKAIRVDVDYLQDSLEAIVTKFYQVTIKNYCGISQPIWLSGKFVIDPME</sequence>